<protein>
    <submittedName>
        <fullName evidence="1">Uncharacterized protein</fullName>
    </submittedName>
</protein>
<dbReference type="EnsemblPlants" id="OBART12G08340.1">
    <property type="protein sequence ID" value="OBART12G08340.1"/>
    <property type="gene ID" value="OBART12G08340"/>
</dbReference>
<dbReference type="AlphaFoldDB" id="A0A0D3HT82"/>
<evidence type="ECO:0000313" key="1">
    <source>
        <dbReference type="EnsemblPlants" id="OBART12G08340.1"/>
    </source>
</evidence>
<keyword evidence="2" id="KW-1185">Reference proteome</keyword>
<reference evidence="1" key="2">
    <citation type="submission" date="2015-03" db="UniProtKB">
        <authorList>
            <consortium name="EnsemblPlants"/>
        </authorList>
    </citation>
    <scope>IDENTIFICATION</scope>
</reference>
<dbReference type="PaxDb" id="65489-OBART12G08340.1"/>
<proteinExistence type="predicted"/>
<dbReference type="Proteomes" id="UP000026960">
    <property type="component" value="Chromosome 12"/>
</dbReference>
<dbReference type="STRING" id="65489.A0A0D3HT82"/>
<name>A0A0D3HT82_9ORYZ</name>
<sequence length="72" mass="7995">MVELEKASMVGEVTASNMLVLKRHWNRHLFDFHISAIFVMPVGNPTYPTPIPGSQPAPMAFSVCPKFSYSAD</sequence>
<dbReference type="HOGENOM" id="CLU_201404_0_0_1"/>
<organism evidence="1">
    <name type="scientific">Oryza barthii</name>
    <dbReference type="NCBI Taxonomy" id="65489"/>
    <lineage>
        <taxon>Eukaryota</taxon>
        <taxon>Viridiplantae</taxon>
        <taxon>Streptophyta</taxon>
        <taxon>Embryophyta</taxon>
        <taxon>Tracheophyta</taxon>
        <taxon>Spermatophyta</taxon>
        <taxon>Magnoliopsida</taxon>
        <taxon>Liliopsida</taxon>
        <taxon>Poales</taxon>
        <taxon>Poaceae</taxon>
        <taxon>BOP clade</taxon>
        <taxon>Oryzoideae</taxon>
        <taxon>Oryzeae</taxon>
        <taxon>Oryzinae</taxon>
        <taxon>Oryza</taxon>
    </lineage>
</organism>
<reference evidence="1" key="1">
    <citation type="journal article" date="2009" name="Rice">
        <title>De Novo Next Generation Sequencing of Plant Genomes.</title>
        <authorList>
            <person name="Rounsley S."/>
            <person name="Marri P.R."/>
            <person name="Yu Y."/>
            <person name="He R."/>
            <person name="Sisneros N."/>
            <person name="Goicoechea J.L."/>
            <person name="Lee S.J."/>
            <person name="Angelova A."/>
            <person name="Kudrna D."/>
            <person name="Luo M."/>
            <person name="Affourtit J."/>
            <person name="Desany B."/>
            <person name="Knight J."/>
            <person name="Niazi F."/>
            <person name="Egholm M."/>
            <person name="Wing R.A."/>
        </authorList>
    </citation>
    <scope>NUCLEOTIDE SEQUENCE [LARGE SCALE GENOMIC DNA]</scope>
    <source>
        <strain evidence="1">cv. IRGC 105608</strain>
    </source>
</reference>
<accession>A0A0D3HT82</accession>
<dbReference type="Gramene" id="OBART12G08340.1">
    <property type="protein sequence ID" value="OBART12G08340.1"/>
    <property type="gene ID" value="OBART12G08340"/>
</dbReference>
<evidence type="ECO:0000313" key="2">
    <source>
        <dbReference type="Proteomes" id="UP000026960"/>
    </source>
</evidence>